<reference evidence="2 3" key="1">
    <citation type="submission" date="2016-11" db="EMBL/GenBank/DDBJ databases">
        <title>Description of two novel members of the family Erysipelotrichaceae: Ileibacterium lipovorans gen. nov., sp. nov. and Dubosiella newyorkensis, gen. nov., sp. nov.</title>
        <authorList>
            <person name="Cox L.M."/>
            <person name="Sohn J."/>
            <person name="Tyrrell K.L."/>
            <person name="Citron D.M."/>
            <person name="Lawson P.A."/>
            <person name="Patel N.B."/>
            <person name="Iizumi T."/>
            <person name="Perez-Perez G.I."/>
            <person name="Goldstein E.J."/>
            <person name="Blaser M.J."/>
        </authorList>
    </citation>
    <scope>NUCLEOTIDE SEQUENCE [LARGE SCALE GENOMIC DNA]</scope>
    <source>
        <strain evidence="2 3">NYU-BL-A4</strain>
    </source>
</reference>
<feature type="transmembrane region" description="Helical" evidence="1">
    <location>
        <begin position="54"/>
        <end position="72"/>
    </location>
</feature>
<gene>
    <name evidence="2" type="ORF">BO225_10745</name>
</gene>
<keyword evidence="1" id="KW-0812">Transmembrane</keyword>
<feature type="transmembrane region" description="Helical" evidence="1">
    <location>
        <begin position="106"/>
        <end position="125"/>
    </location>
</feature>
<dbReference type="GeneID" id="78276413"/>
<keyword evidence="1" id="KW-0472">Membrane</keyword>
<comment type="caution">
    <text evidence="2">The sequence shown here is derived from an EMBL/GenBank/DDBJ whole genome shotgun (WGS) entry which is preliminary data.</text>
</comment>
<feature type="transmembrane region" description="Helical" evidence="1">
    <location>
        <begin position="79"/>
        <end position="100"/>
    </location>
</feature>
<evidence type="ECO:0000256" key="1">
    <source>
        <dbReference type="SAM" id="Phobius"/>
    </source>
</evidence>
<dbReference type="EMBL" id="MPKA01000113">
    <property type="protein sequence ID" value="OLU44354.1"/>
    <property type="molecule type" value="Genomic_DNA"/>
</dbReference>
<dbReference type="Proteomes" id="UP000186705">
    <property type="component" value="Unassembled WGS sequence"/>
</dbReference>
<dbReference type="OrthoDB" id="9988032at2"/>
<dbReference type="RefSeq" id="WP_076342243.1">
    <property type="nucleotide sequence ID" value="NZ_CAPDDE010000012.1"/>
</dbReference>
<feature type="transmembrane region" description="Helical" evidence="1">
    <location>
        <begin position="27"/>
        <end position="48"/>
    </location>
</feature>
<evidence type="ECO:0000313" key="2">
    <source>
        <dbReference type="EMBL" id="OLU44354.1"/>
    </source>
</evidence>
<keyword evidence="3" id="KW-1185">Reference proteome</keyword>
<protein>
    <submittedName>
        <fullName evidence="2">Uncharacterized protein</fullName>
    </submittedName>
</protein>
<accession>A0A1U7NK26</accession>
<feature type="transmembrane region" description="Helical" evidence="1">
    <location>
        <begin position="5"/>
        <end position="20"/>
    </location>
</feature>
<dbReference type="AlphaFoldDB" id="A0A1U7NK26"/>
<name>A0A1U7NK26_9FIRM</name>
<keyword evidence="1" id="KW-1133">Transmembrane helix</keyword>
<proteinExistence type="predicted"/>
<sequence length="131" mass="15117">MNTLYNALIALVFLIIYVSLRKKKGSWIFLIFASLAPVVQIMFVNRFILNVPLVYGALCLWIAGMIVPFYTFKRIWLSIFYGVLNLLSLPITILVGMQYGESAIQYKLISFLLILWLGQNTILLLRLMKNH</sequence>
<organism evidence="2 3">
    <name type="scientific">Dubosiella newyorkensis</name>
    <dbReference type="NCBI Taxonomy" id="1862672"/>
    <lineage>
        <taxon>Bacteria</taxon>
        <taxon>Bacillati</taxon>
        <taxon>Bacillota</taxon>
        <taxon>Erysipelotrichia</taxon>
        <taxon>Erysipelotrichales</taxon>
        <taxon>Erysipelotrichaceae</taxon>
        <taxon>Dubosiella</taxon>
    </lineage>
</organism>
<evidence type="ECO:0000313" key="3">
    <source>
        <dbReference type="Proteomes" id="UP000186705"/>
    </source>
</evidence>